<dbReference type="PANTHER" id="PTHR23409:SF18">
    <property type="entry name" value="RIBONUCLEOSIDE-DIPHOSPHATE REDUCTASE SUBUNIT M2"/>
    <property type="match status" value="1"/>
</dbReference>
<dbReference type="eggNOG" id="KOG1567">
    <property type="taxonomic scope" value="Eukaryota"/>
</dbReference>
<evidence type="ECO:0000313" key="2">
    <source>
        <dbReference type="EMBL" id="EDO16846.1"/>
    </source>
</evidence>
<dbReference type="Pfam" id="PF00268">
    <property type="entry name" value="Ribonuc_red_sm"/>
    <property type="match status" value="1"/>
</dbReference>
<gene>
    <name evidence="2" type="ORF">Kpol_1056p47</name>
</gene>
<dbReference type="AlphaFoldDB" id="A7TLQ4"/>
<dbReference type="OMA" id="LEHECFE"/>
<dbReference type="RefSeq" id="XP_001644704.1">
    <property type="nucleotide sequence ID" value="XM_001644654.1"/>
</dbReference>
<dbReference type="PANTHER" id="PTHR23409">
    <property type="entry name" value="RIBONUCLEOSIDE-DIPHOSPHATE REDUCTASE SMALL CHAIN"/>
    <property type="match status" value="1"/>
</dbReference>
<name>A7TLQ4_VANPO</name>
<dbReference type="InterPro" id="IPR012348">
    <property type="entry name" value="RNR-like"/>
</dbReference>
<dbReference type="InParanoid" id="A7TLQ4"/>
<dbReference type="PhylomeDB" id="A7TLQ4"/>
<dbReference type="CDD" id="cd01049">
    <property type="entry name" value="RNRR2"/>
    <property type="match status" value="1"/>
</dbReference>
<evidence type="ECO:0000256" key="1">
    <source>
        <dbReference type="ARBA" id="ARBA00009303"/>
    </source>
</evidence>
<dbReference type="EMBL" id="DS480416">
    <property type="protein sequence ID" value="EDO16846.1"/>
    <property type="molecule type" value="Genomic_DNA"/>
</dbReference>
<dbReference type="KEGG" id="vpo:Kpol_1056p47"/>
<organism evidence="3">
    <name type="scientific">Vanderwaltozyma polyspora (strain ATCC 22028 / DSM 70294 / BCRC 21397 / CBS 2163 / NBRC 10782 / NRRL Y-8283 / UCD 57-17)</name>
    <name type="common">Kluyveromyces polysporus</name>
    <dbReference type="NCBI Taxonomy" id="436907"/>
    <lineage>
        <taxon>Eukaryota</taxon>
        <taxon>Fungi</taxon>
        <taxon>Dikarya</taxon>
        <taxon>Ascomycota</taxon>
        <taxon>Saccharomycotina</taxon>
        <taxon>Saccharomycetes</taxon>
        <taxon>Saccharomycetales</taxon>
        <taxon>Saccharomycetaceae</taxon>
        <taxon>Vanderwaltozyma</taxon>
    </lineage>
</organism>
<protein>
    <submittedName>
        <fullName evidence="2">Uncharacterized protein</fullName>
    </submittedName>
</protein>
<dbReference type="GeneID" id="5545022"/>
<dbReference type="HOGENOM" id="CLU_035339_0_1_1"/>
<dbReference type="GO" id="GO:0009263">
    <property type="term" value="P:deoxyribonucleotide biosynthetic process"/>
    <property type="evidence" value="ECO:0007669"/>
    <property type="project" value="InterPro"/>
</dbReference>
<dbReference type="InterPro" id="IPR009078">
    <property type="entry name" value="Ferritin-like_SF"/>
</dbReference>
<dbReference type="Proteomes" id="UP000000267">
    <property type="component" value="Unassembled WGS sequence"/>
</dbReference>
<accession>A7TLQ4</accession>
<proteinExistence type="inferred from homology"/>
<comment type="similarity">
    <text evidence="1">Belongs to the ribonucleoside diphosphate reductase small chain family.</text>
</comment>
<dbReference type="OrthoDB" id="10248373at2759"/>
<sequence length="361" mass="41706">MTQANKDSTISGTKGTIDYDSFLEKYKIHRLEVEESQSKEPILMENKSRFVLMPIKFHTVYDGYKKREALFWPAEEIDFSHDIINWGKKASDHDKSIIKKSLAFLCSSVLGSFYLPEHISSEVQIPEAKCFYGFEIMVENIHGEVYSLAIDQLVHNTDEIKKMFKDVDNAKFIERKKSFAERWFDKESSLFAEKLVAFSSIEAIFSLVSFFSIMSLEKKDIIPGLISGIKLILKDHIVHCDFQMSIYSELKKRLDPGIIERIVTEAVEIELETLEDDYFNKQLDKETKADIKNVIEYVGDRVLMGFGNQKHFHSANPYDNLEHECFENVIPKTESSDSQNTTKFSKTEKIAASEISFDDEF</sequence>
<dbReference type="STRING" id="436907.A7TLQ4"/>
<evidence type="ECO:0000313" key="3">
    <source>
        <dbReference type="Proteomes" id="UP000000267"/>
    </source>
</evidence>
<keyword evidence="3" id="KW-1185">Reference proteome</keyword>
<dbReference type="Gene3D" id="1.10.620.20">
    <property type="entry name" value="Ribonucleotide Reductase, subunit A"/>
    <property type="match status" value="1"/>
</dbReference>
<dbReference type="SUPFAM" id="SSF47240">
    <property type="entry name" value="Ferritin-like"/>
    <property type="match status" value="1"/>
</dbReference>
<reference evidence="2 3" key="1">
    <citation type="journal article" date="2007" name="Proc. Natl. Acad. Sci. U.S.A.">
        <title>Independent sorting-out of thousands of duplicated gene pairs in two yeast species descended from a whole-genome duplication.</title>
        <authorList>
            <person name="Scannell D.R."/>
            <person name="Frank A.C."/>
            <person name="Conant G.C."/>
            <person name="Byrne K.P."/>
            <person name="Woolfit M."/>
            <person name="Wolfe K.H."/>
        </authorList>
    </citation>
    <scope>NUCLEOTIDE SEQUENCE [LARGE SCALE GENOMIC DNA]</scope>
    <source>
        <strain evidence="3">ATCC 22028 / DSM 70294 / BCRC 21397 / CBS 2163 / NBRC 10782 / NRRL Y-8283 / UCD 57-17</strain>
    </source>
</reference>
<dbReference type="InterPro" id="IPR000358">
    <property type="entry name" value="RNR_small_fam"/>
</dbReference>
<dbReference type="InterPro" id="IPR033909">
    <property type="entry name" value="RNR_small"/>
</dbReference>
<dbReference type="GO" id="GO:0016491">
    <property type="term" value="F:oxidoreductase activity"/>
    <property type="evidence" value="ECO:0007669"/>
    <property type="project" value="InterPro"/>
</dbReference>